<dbReference type="InterPro" id="IPR000160">
    <property type="entry name" value="GGDEF_dom"/>
</dbReference>
<accession>E3JBX8</accession>
<dbReference type="HOGENOM" id="CLU_000445_70_20_11"/>
<dbReference type="Pfam" id="PF00990">
    <property type="entry name" value="GGDEF"/>
    <property type="match status" value="1"/>
</dbReference>
<dbReference type="Gene3D" id="3.30.450.20">
    <property type="entry name" value="PAS domain"/>
    <property type="match status" value="2"/>
</dbReference>
<feature type="region of interest" description="Disordered" evidence="1">
    <location>
        <begin position="551"/>
        <end position="575"/>
    </location>
</feature>
<evidence type="ECO:0000259" key="2">
    <source>
        <dbReference type="PROSITE" id="PS50887"/>
    </source>
</evidence>
<dbReference type="Proteomes" id="UP000002484">
    <property type="component" value="Chromosome"/>
</dbReference>
<dbReference type="PANTHER" id="PTHR44757:SF2">
    <property type="entry name" value="BIOFILM ARCHITECTURE MAINTENANCE PROTEIN MBAA"/>
    <property type="match status" value="1"/>
</dbReference>
<dbReference type="SUPFAM" id="SSF55785">
    <property type="entry name" value="PYP-like sensor domain (PAS domain)"/>
    <property type="match status" value="2"/>
</dbReference>
<name>E3JBX8_PSEI1</name>
<sequence>MTPEEQSDLFELLDIAIVETGVRDHRLRRANEPCRALFGIAPGELGRWTWEDATIPGELARRNEQARLRAEGGPDRFRRVVRLVRPDQSVMHAVATTVLRTDADGEQYFLTHLQDVSEEIAAHDRLRLVVENTPVSMFLVGLDGRVLVREGTAVPRASAILEEARDASVFTTFADSPQVTSVLRRALAGERVQEVIEIFDRCLEVHLVPIRGTDGAVSSVAAVATDITEREQALESLRLRTAELAAVADLGQRALEARDAAPLWKRAVTVIGDRLRADLVEMYELTADGNRPTLLARADRRERPVAGPTGTAPSGAERAAGSPAAAMAGEAGEAKQAGVLLTASVGRPQAPLARIEVRRAPGAAPFTEQEVGLVRSVAAVLGSAALRFRMEAEIRHRSLHDGLTGLPNRTALLDRLARALRRARQDGCRIGVLFIDLDRFKEINDTHGHQAGDALLRETAARLSAAVRPGDVVGRLAGDEFAVVCGNIERIADLEAIADRALAALEPPFRQGDQVIGRTASIGLAVSSPELRDGETLLNAADLAMYAAKRDGPGRRAAYQRAPGSPGAAGGAADR</sequence>
<keyword evidence="4" id="KW-1185">Reference proteome</keyword>
<feature type="region of interest" description="Disordered" evidence="1">
    <location>
        <begin position="294"/>
        <end position="320"/>
    </location>
</feature>
<dbReference type="CDD" id="cd01949">
    <property type="entry name" value="GGDEF"/>
    <property type="match status" value="1"/>
</dbReference>
<dbReference type="RefSeq" id="WP_013425406.1">
    <property type="nucleotide sequence ID" value="NC_014666.1"/>
</dbReference>
<evidence type="ECO:0000313" key="3">
    <source>
        <dbReference type="EMBL" id="ADP82288.1"/>
    </source>
</evidence>
<dbReference type="InParanoid" id="E3JBX8"/>
<dbReference type="InterPro" id="IPR013656">
    <property type="entry name" value="PAS_4"/>
</dbReference>
<gene>
    <name evidence="3" type="ordered locus">FraEuI1c_4289</name>
</gene>
<dbReference type="OrthoDB" id="3291786at2"/>
<organism evidence="3 4">
    <name type="scientific">Pseudofrankia inefficax (strain DSM 45817 / CECT 9037 / DDB 130130 / EuI1c)</name>
    <name type="common">Frankia inefficax</name>
    <dbReference type="NCBI Taxonomy" id="298654"/>
    <lineage>
        <taxon>Bacteria</taxon>
        <taxon>Bacillati</taxon>
        <taxon>Actinomycetota</taxon>
        <taxon>Actinomycetes</taxon>
        <taxon>Frankiales</taxon>
        <taxon>Frankiaceae</taxon>
        <taxon>Pseudofrankia</taxon>
    </lineage>
</organism>
<dbReference type="InterPro" id="IPR029787">
    <property type="entry name" value="Nucleotide_cyclase"/>
</dbReference>
<dbReference type="InterPro" id="IPR052155">
    <property type="entry name" value="Biofilm_reg_signaling"/>
</dbReference>
<dbReference type="SUPFAM" id="SSF55073">
    <property type="entry name" value="Nucleotide cyclase"/>
    <property type="match status" value="1"/>
</dbReference>
<evidence type="ECO:0000256" key="1">
    <source>
        <dbReference type="SAM" id="MobiDB-lite"/>
    </source>
</evidence>
<proteinExistence type="predicted"/>
<reference evidence="3 4" key="1">
    <citation type="submission" date="2010-10" db="EMBL/GenBank/DDBJ databases">
        <title>Complete sequence of Frankia sp. EuI1c.</title>
        <authorList>
            <consortium name="US DOE Joint Genome Institute"/>
            <person name="Lucas S."/>
            <person name="Copeland A."/>
            <person name="Lapidus A."/>
            <person name="Cheng J.-F."/>
            <person name="Bruce D."/>
            <person name="Goodwin L."/>
            <person name="Pitluck S."/>
            <person name="Chertkov O."/>
            <person name="Detter J.C."/>
            <person name="Han C."/>
            <person name="Tapia R."/>
            <person name="Land M."/>
            <person name="Hauser L."/>
            <person name="Jeffries C."/>
            <person name="Kyrpides N."/>
            <person name="Ivanova N."/>
            <person name="Mikhailova N."/>
            <person name="Beauchemin N."/>
            <person name="Sen A."/>
            <person name="Sur S.A."/>
            <person name="Gtari M."/>
            <person name="Wall L."/>
            <person name="Tisa L."/>
            <person name="Woyke T."/>
        </authorList>
    </citation>
    <scope>NUCLEOTIDE SEQUENCE [LARGE SCALE GENOMIC DNA]</scope>
    <source>
        <strain evidence="4">DSM 45817 / CECT 9037 / EuI1c</strain>
    </source>
</reference>
<dbReference type="PROSITE" id="PS50887">
    <property type="entry name" value="GGDEF"/>
    <property type="match status" value="1"/>
</dbReference>
<evidence type="ECO:0000313" key="4">
    <source>
        <dbReference type="Proteomes" id="UP000002484"/>
    </source>
</evidence>
<dbReference type="SMART" id="SM00267">
    <property type="entry name" value="GGDEF"/>
    <property type="match status" value="1"/>
</dbReference>
<dbReference type="KEGG" id="fri:FraEuI1c_4289"/>
<dbReference type="EMBL" id="CP002299">
    <property type="protein sequence ID" value="ADP82288.1"/>
    <property type="molecule type" value="Genomic_DNA"/>
</dbReference>
<dbReference type="STRING" id="298654.FraEuI1c_4289"/>
<dbReference type="Pfam" id="PF08448">
    <property type="entry name" value="PAS_4"/>
    <property type="match status" value="1"/>
</dbReference>
<protein>
    <submittedName>
        <fullName evidence="3">Diguanylate cyclase with PAS/PAC sensor</fullName>
    </submittedName>
</protein>
<dbReference type="InterPro" id="IPR043128">
    <property type="entry name" value="Rev_trsase/Diguanyl_cyclase"/>
</dbReference>
<dbReference type="AlphaFoldDB" id="E3JBX8"/>
<dbReference type="Gene3D" id="3.30.70.270">
    <property type="match status" value="1"/>
</dbReference>
<feature type="domain" description="GGDEF" evidence="2">
    <location>
        <begin position="428"/>
        <end position="561"/>
    </location>
</feature>
<dbReference type="PANTHER" id="PTHR44757">
    <property type="entry name" value="DIGUANYLATE CYCLASE DGCP"/>
    <property type="match status" value="1"/>
</dbReference>
<dbReference type="InterPro" id="IPR035965">
    <property type="entry name" value="PAS-like_dom_sf"/>
</dbReference>
<dbReference type="NCBIfam" id="TIGR00254">
    <property type="entry name" value="GGDEF"/>
    <property type="match status" value="1"/>
</dbReference>
<dbReference type="eggNOG" id="COG2199">
    <property type="taxonomic scope" value="Bacteria"/>
</dbReference>